<dbReference type="PANTHER" id="PTHR10264">
    <property type="entry name" value="BAND 7 PROTEIN-RELATED"/>
    <property type="match status" value="1"/>
</dbReference>
<evidence type="ECO:0000259" key="2">
    <source>
        <dbReference type="SMART" id="SM00244"/>
    </source>
</evidence>
<dbReference type="GO" id="GO:0005886">
    <property type="term" value="C:plasma membrane"/>
    <property type="evidence" value="ECO:0007669"/>
    <property type="project" value="InterPro"/>
</dbReference>
<comment type="caution">
    <text evidence="3">The sequence shown here is derived from an EMBL/GenBank/DDBJ whole genome shotgun (WGS) entry which is preliminary data.</text>
</comment>
<dbReference type="CDD" id="cd13437">
    <property type="entry name" value="SPFH_alloslipin"/>
    <property type="match status" value="1"/>
</dbReference>
<dbReference type="STRING" id="1173061.A0A0J9YHN7"/>
<evidence type="ECO:0000313" key="4">
    <source>
        <dbReference type="Proteomes" id="UP000242525"/>
    </source>
</evidence>
<name>A0A0J9YHN7_GEOCN</name>
<comment type="similarity">
    <text evidence="1">Belongs to the band 7/mec-2 family.</text>
</comment>
<dbReference type="SUPFAM" id="SSF117892">
    <property type="entry name" value="Band 7/SPFH domain"/>
    <property type="match status" value="1"/>
</dbReference>
<dbReference type="OrthoDB" id="2105077at2759"/>
<dbReference type="Gene3D" id="6.10.250.2090">
    <property type="match status" value="1"/>
</dbReference>
<gene>
    <name evidence="3" type="ORF">BN980_GECA01s07072g</name>
</gene>
<sequence length="364" mass="39526">MSASEEYGLQNQSSADPILKTNNNIAFHADNPITVEPIRKEDLQVSYAHEMEVPDNGWYGGFVNGCGTICGGLGTIPCCFCFPNPFKSVSQGNVGLVTRFGQFYKSVDPGLVKVNPLSEKLFQVDVRIQVLDIPSQVSMTKDNVNINLSSVLYYHITSPHKSKFAVKNVIQALEERTQTTLRLVIGARTLQDIIERREEVAVSIQEIIDETATSWGVKVESILIKDIILSHELQDSLAQAAKSKRAGESKIITARAEVESAKLMRRAADILASKAAMQIRYLEAMQQMARQANSKVIFMPSANALESIAAQNGESSGPGPALTGEEAAYAHGASGGGYEGFGTEHQIAHQLALNEVQGDVSTTR</sequence>
<dbReference type="PANTHER" id="PTHR10264:SF19">
    <property type="entry name" value="AT06885P-RELATED"/>
    <property type="match status" value="1"/>
</dbReference>
<dbReference type="InterPro" id="IPR001972">
    <property type="entry name" value="Stomatin_HflK_fam"/>
</dbReference>
<reference evidence="3" key="1">
    <citation type="submission" date="2014-03" db="EMBL/GenBank/DDBJ databases">
        <authorList>
            <person name="Casaregola S."/>
        </authorList>
    </citation>
    <scope>NUCLEOTIDE SEQUENCE [LARGE SCALE GENOMIC DNA]</scope>
    <source>
        <strain evidence="3">CLIB 918</strain>
    </source>
</reference>
<dbReference type="InterPro" id="IPR036013">
    <property type="entry name" value="Band_7/SPFH_dom_sf"/>
</dbReference>
<dbReference type="PRINTS" id="PR00721">
    <property type="entry name" value="STOMATIN"/>
</dbReference>
<dbReference type="EMBL" id="CCBN010000001">
    <property type="protein sequence ID" value="CDO51493.1"/>
    <property type="molecule type" value="Genomic_DNA"/>
</dbReference>
<dbReference type="Gene3D" id="3.30.479.30">
    <property type="entry name" value="Band 7 domain"/>
    <property type="match status" value="1"/>
</dbReference>
<organism evidence="3 4">
    <name type="scientific">Geotrichum candidum</name>
    <name type="common">Oospora lactis</name>
    <name type="synonym">Dipodascus geotrichum</name>
    <dbReference type="NCBI Taxonomy" id="1173061"/>
    <lineage>
        <taxon>Eukaryota</taxon>
        <taxon>Fungi</taxon>
        <taxon>Dikarya</taxon>
        <taxon>Ascomycota</taxon>
        <taxon>Saccharomycotina</taxon>
        <taxon>Dipodascomycetes</taxon>
        <taxon>Dipodascales</taxon>
        <taxon>Dipodascaceae</taxon>
        <taxon>Geotrichum</taxon>
    </lineage>
</organism>
<proteinExistence type="inferred from homology"/>
<evidence type="ECO:0000313" key="3">
    <source>
        <dbReference type="EMBL" id="CDO51493.1"/>
    </source>
</evidence>
<dbReference type="Proteomes" id="UP000242525">
    <property type="component" value="Unassembled WGS sequence"/>
</dbReference>
<evidence type="ECO:0000256" key="1">
    <source>
        <dbReference type="ARBA" id="ARBA00008164"/>
    </source>
</evidence>
<dbReference type="InterPro" id="IPR043202">
    <property type="entry name" value="Band-7_stomatin-like"/>
</dbReference>
<feature type="domain" description="Band 7" evidence="2">
    <location>
        <begin position="84"/>
        <end position="241"/>
    </location>
</feature>
<dbReference type="SMART" id="SM00244">
    <property type="entry name" value="PHB"/>
    <property type="match status" value="1"/>
</dbReference>
<dbReference type="FunFam" id="3.30.479.30:FF:000004">
    <property type="entry name" value="Putative membrane protease family, stomatin"/>
    <property type="match status" value="1"/>
</dbReference>
<protein>
    <recommendedName>
        <fullName evidence="2">Band 7 domain-containing protein</fullName>
    </recommendedName>
</protein>
<accession>A0A0J9YHN7</accession>
<dbReference type="InterPro" id="IPR001107">
    <property type="entry name" value="Band_7"/>
</dbReference>
<dbReference type="AlphaFoldDB" id="A0A0J9YHN7"/>
<keyword evidence="4" id="KW-1185">Reference proteome</keyword>
<dbReference type="Pfam" id="PF01145">
    <property type="entry name" value="Band_7"/>
    <property type="match status" value="1"/>
</dbReference>
<dbReference type="GO" id="GO:0098552">
    <property type="term" value="C:side of membrane"/>
    <property type="evidence" value="ECO:0007669"/>
    <property type="project" value="UniProtKB-ARBA"/>
</dbReference>